<dbReference type="Proteomes" id="UP001408356">
    <property type="component" value="Unassembled WGS sequence"/>
</dbReference>
<proteinExistence type="predicted"/>
<dbReference type="EMBL" id="JARVKF010000257">
    <property type="protein sequence ID" value="KAK9420183.1"/>
    <property type="molecule type" value="Genomic_DNA"/>
</dbReference>
<feature type="signal peptide" evidence="1">
    <location>
        <begin position="1"/>
        <end position="18"/>
    </location>
</feature>
<comment type="caution">
    <text evidence="2">The sequence shown here is derived from an EMBL/GenBank/DDBJ whole genome shotgun (WGS) entry which is preliminary data.</text>
</comment>
<accession>A0ABR2UZR2</accession>
<evidence type="ECO:0000313" key="2">
    <source>
        <dbReference type="EMBL" id="KAK9420183.1"/>
    </source>
</evidence>
<organism evidence="2 3">
    <name type="scientific">Seiridium unicorne</name>
    <dbReference type="NCBI Taxonomy" id="138068"/>
    <lineage>
        <taxon>Eukaryota</taxon>
        <taxon>Fungi</taxon>
        <taxon>Dikarya</taxon>
        <taxon>Ascomycota</taxon>
        <taxon>Pezizomycotina</taxon>
        <taxon>Sordariomycetes</taxon>
        <taxon>Xylariomycetidae</taxon>
        <taxon>Amphisphaeriales</taxon>
        <taxon>Sporocadaceae</taxon>
        <taxon>Seiridium</taxon>
    </lineage>
</organism>
<sequence>MLYQSALLLAIAAGFAIASPINNNVNIPEEKRDEAIPFYPKRDEAIPFYPKRDEDY</sequence>
<evidence type="ECO:0000256" key="1">
    <source>
        <dbReference type="SAM" id="SignalP"/>
    </source>
</evidence>
<evidence type="ECO:0000313" key="3">
    <source>
        <dbReference type="Proteomes" id="UP001408356"/>
    </source>
</evidence>
<reference evidence="2 3" key="1">
    <citation type="journal article" date="2024" name="J. Plant Pathol.">
        <title>Sequence and assembly of the genome of Seiridium unicorne, isolate CBS 538.82, causal agent of cypress canker disease.</title>
        <authorList>
            <person name="Scali E."/>
            <person name="Rocca G.D."/>
            <person name="Danti R."/>
            <person name="Garbelotto M."/>
            <person name="Barberini S."/>
            <person name="Baroncelli R."/>
            <person name="Emiliani G."/>
        </authorList>
    </citation>
    <scope>NUCLEOTIDE SEQUENCE [LARGE SCALE GENOMIC DNA]</scope>
    <source>
        <strain evidence="2 3">BM-138-508</strain>
    </source>
</reference>
<gene>
    <name evidence="2" type="ORF">SUNI508_06711</name>
</gene>
<protein>
    <submittedName>
        <fullName evidence="2">Lysostaphin N-terminal domain-containing protein</fullName>
    </submittedName>
</protein>
<name>A0ABR2UZR2_9PEZI</name>
<feature type="chain" id="PRO_5046700476" evidence="1">
    <location>
        <begin position="19"/>
        <end position="56"/>
    </location>
</feature>
<keyword evidence="1" id="KW-0732">Signal</keyword>
<keyword evidence="3" id="KW-1185">Reference proteome</keyword>